<feature type="compositionally biased region" description="Low complexity" evidence="1">
    <location>
        <begin position="86"/>
        <end position="109"/>
    </location>
</feature>
<reference evidence="3" key="1">
    <citation type="submission" date="2015-07" db="EMBL/GenBank/DDBJ databases">
        <title>Transcriptome Assembly of Anthurium amnicola.</title>
        <authorList>
            <person name="Suzuki J."/>
        </authorList>
    </citation>
    <scope>NUCLEOTIDE SEQUENCE</scope>
</reference>
<feature type="region of interest" description="Disordered" evidence="1">
    <location>
        <begin position="86"/>
        <end position="111"/>
    </location>
</feature>
<dbReference type="InterPro" id="IPR002035">
    <property type="entry name" value="VWF_A"/>
</dbReference>
<evidence type="ECO:0000313" key="3">
    <source>
        <dbReference type="EMBL" id="JAT45664.1"/>
    </source>
</evidence>
<feature type="domain" description="VWFA" evidence="2">
    <location>
        <begin position="120"/>
        <end position="225"/>
    </location>
</feature>
<dbReference type="PROSITE" id="PS50234">
    <property type="entry name" value="VWFA"/>
    <property type="match status" value="1"/>
</dbReference>
<feature type="region of interest" description="Disordered" evidence="1">
    <location>
        <begin position="230"/>
        <end position="256"/>
    </location>
</feature>
<name>A0A1D1XTE7_9ARAE</name>
<proteinExistence type="predicted"/>
<dbReference type="Gene3D" id="3.40.50.410">
    <property type="entry name" value="von Willebrand factor, type A domain"/>
    <property type="match status" value="1"/>
</dbReference>
<dbReference type="PANTHER" id="PTHR10579">
    <property type="entry name" value="CALCIUM-ACTIVATED CHLORIDE CHANNEL REGULATOR"/>
    <property type="match status" value="1"/>
</dbReference>
<evidence type="ECO:0000259" key="2">
    <source>
        <dbReference type="PROSITE" id="PS50234"/>
    </source>
</evidence>
<dbReference type="AlphaFoldDB" id="A0A1D1XTE7"/>
<sequence length="359" mass="38661">QQQQQQQGEDDDKEEIAGRDEQFRGFFSAVASPLSSPRCTTRRRHQLGSGLAAGTTVQVTVLPDVALLSGGRNHENYVVALKVKAPSPTTPRSASTTAPGTAGSASAAPLLDPSRRAPIDLVTVLDVGGRMTGAKLYMLKRAMRLVVASLGPADRLSIVAFSASAKRLLALRRMSVDGQRAARRIVDRLVCGEGSCAGEALRKAVKVLEDRRERNPVASIMLLSDDIQQQEQGQTYPLDHHRRRRRAAAAPSTSDNIPFSPNTRFAHLEIPVHAPPLIMETPDQEHAEDAFARCVGGLLCVVLQDVRLDISFPSGADVCSVYSCGGRPVALSGGTGPFRLGDMYADEERELLVELRVPA</sequence>
<dbReference type="SUPFAM" id="SSF53300">
    <property type="entry name" value="vWA-like"/>
    <property type="match status" value="1"/>
</dbReference>
<protein>
    <submittedName>
        <fullName evidence="3">Uncharacterized protein sll0103</fullName>
    </submittedName>
</protein>
<dbReference type="InterPro" id="IPR051266">
    <property type="entry name" value="CLCR"/>
</dbReference>
<dbReference type="EMBL" id="GDJX01022272">
    <property type="protein sequence ID" value="JAT45664.1"/>
    <property type="molecule type" value="Transcribed_RNA"/>
</dbReference>
<dbReference type="PANTHER" id="PTHR10579:SF55">
    <property type="entry name" value="E3 UBIQUITIN-PROTEIN LIGASE WAV3"/>
    <property type="match status" value="1"/>
</dbReference>
<dbReference type="Pfam" id="PF13519">
    <property type="entry name" value="VWA_2"/>
    <property type="match status" value="1"/>
</dbReference>
<accession>A0A1D1XTE7</accession>
<dbReference type="SMART" id="SM00327">
    <property type="entry name" value="VWA"/>
    <property type="match status" value="1"/>
</dbReference>
<dbReference type="InterPro" id="IPR036465">
    <property type="entry name" value="vWFA_dom_sf"/>
</dbReference>
<gene>
    <name evidence="3" type="primary">sll0103_3</name>
    <name evidence="3" type="ORF">g.77025</name>
</gene>
<feature type="non-terminal residue" evidence="3">
    <location>
        <position position="359"/>
    </location>
</feature>
<feature type="non-terminal residue" evidence="3">
    <location>
        <position position="1"/>
    </location>
</feature>
<organism evidence="3">
    <name type="scientific">Anthurium amnicola</name>
    <dbReference type="NCBI Taxonomy" id="1678845"/>
    <lineage>
        <taxon>Eukaryota</taxon>
        <taxon>Viridiplantae</taxon>
        <taxon>Streptophyta</taxon>
        <taxon>Embryophyta</taxon>
        <taxon>Tracheophyta</taxon>
        <taxon>Spermatophyta</taxon>
        <taxon>Magnoliopsida</taxon>
        <taxon>Liliopsida</taxon>
        <taxon>Araceae</taxon>
        <taxon>Pothoideae</taxon>
        <taxon>Potheae</taxon>
        <taxon>Anthurium</taxon>
    </lineage>
</organism>
<evidence type="ECO:0000256" key="1">
    <source>
        <dbReference type="SAM" id="MobiDB-lite"/>
    </source>
</evidence>